<comment type="caution">
    <text evidence="2">The sequence shown here is derived from an EMBL/GenBank/DDBJ whole genome shotgun (WGS) entry which is preliminary data.</text>
</comment>
<gene>
    <name evidence="3" type="ORF">JM93_04063</name>
    <name evidence="2" type="ORF">JM93_04406</name>
</gene>
<proteinExistence type="predicted"/>
<feature type="transmembrane region" description="Helical" evidence="1">
    <location>
        <begin position="48"/>
        <end position="65"/>
    </location>
</feature>
<reference evidence="2 4" key="1">
    <citation type="submission" date="2019-07" db="EMBL/GenBank/DDBJ databases">
        <title>Genomic Encyclopedia of Archaeal and Bacterial Type Strains, Phase II (KMG-II): from individual species to whole genera.</title>
        <authorList>
            <person name="Goeker M."/>
        </authorList>
    </citation>
    <scope>NUCLEOTIDE SEQUENCE [LARGE SCALE GENOMIC DNA]</scope>
    <source>
        <strain evidence="2 4">ATCC BAA-252</strain>
    </source>
</reference>
<feature type="transmembrane region" description="Helical" evidence="1">
    <location>
        <begin position="104"/>
        <end position="124"/>
    </location>
</feature>
<evidence type="ECO:0000313" key="4">
    <source>
        <dbReference type="Proteomes" id="UP000320593"/>
    </source>
</evidence>
<keyword evidence="1" id="KW-1133">Transmembrane helix</keyword>
<dbReference type="EMBL" id="VLLF01000011">
    <property type="protein sequence ID" value="TWI80848.1"/>
    <property type="molecule type" value="Genomic_DNA"/>
</dbReference>
<dbReference type="RefSeq" id="WP_145347050.1">
    <property type="nucleotide sequence ID" value="NZ_SMLY01000026.1"/>
</dbReference>
<accession>A0A562SBW3</accession>
<organism evidence="2 4">
    <name type="scientific">Roseibium hamelinense</name>
    <dbReference type="NCBI Taxonomy" id="150831"/>
    <lineage>
        <taxon>Bacteria</taxon>
        <taxon>Pseudomonadati</taxon>
        <taxon>Pseudomonadota</taxon>
        <taxon>Alphaproteobacteria</taxon>
        <taxon>Hyphomicrobiales</taxon>
        <taxon>Stappiaceae</taxon>
        <taxon>Roseibium</taxon>
    </lineage>
</organism>
<feature type="transmembrane region" description="Helical" evidence="1">
    <location>
        <begin position="9"/>
        <end position="28"/>
    </location>
</feature>
<keyword evidence="1" id="KW-0812">Transmembrane</keyword>
<dbReference type="Proteomes" id="UP000320593">
    <property type="component" value="Unassembled WGS sequence"/>
</dbReference>
<dbReference type="Pfam" id="PF14248">
    <property type="entry name" value="DUF4345"/>
    <property type="match status" value="1"/>
</dbReference>
<evidence type="ECO:0000313" key="2">
    <source>
        <dbReference type="EMBL" id="TWI78688.1"/>
    </source>
</evidence>
<evidence type="ECO:0000313" key="3">
    <source>
        <dbReference type="EMBL" id="TWI80848.1"/>
    </source>
</evidence>
<dbReference type="EMBL" id="VLLF01000018">
    <property type="protein sequence ID" value="TWI78688.1"/>
    <property type="molecule type" value="Genomic_DNA"/>
</dbReference>
<feature type="transmembrane region" description="Helical" evidence="1">
    <location>
        <begin position="77"/>
        <end position="98"/>
    </location>
</feature>
<keyword evidence="1" id="KW-0472">Membrane</keyword>
<protein>
    <submittedName>
        <fullName evidence="2">Uncharacterized protein DUF4345</fullName>
    </submittedName>
</protein>
<dbReference type="AlphaFoldDB" id="A0A562SBW3"/>
<dbReference type="OrthoDB" id="1188911at2"/>
<evidence type="ECO:0000256" key="1">
    <source>
        <dbReference type="SAM" id="Phobius"/>
    </source>
</evidence>
<keyword evidence="4" id="KW-1185">Reference proteome</keyword>
<sequence>MSIDQAQRLFLVAMGIGLVPIALTYGAVPETSLPWLYGLSDPDLPTRHLLRAVMGLYLGMIVFWLTGALRAELRIPALWSVFVFVTGIGLGRLLSLVLDGWPQPIFVFYLLAEIVLAGTSWVLITKAPSSSNAGNG</sequence>
<dbReference type="InterPro" id="IPR025597">
    <property type="entry name" value="DUF4345"/>
</dbReference>
<name>A0A562SBW3_9HYPH</name>